<proteinExistence type="predicted"/>
<dbReference type="InterPro" id="IPR010562">
    <property type="entry name" value="Haemolymph_juvenile_hormone-bd"/>
</dbReference>
<gene>
    <name evidence="1" type="ORF">CCAP1982_LOCUS654</name>
</gene>
<keyword evidence="2" id="KW-1185">Reference proteome</keyword>
<dbReference type="OrthoDB" id="8186595at2759"/>
<evidence type="ECO:0000313" key="1">
    <source>
        <dbReference type="EMBL" id="CAD6991743.1"/>
    </source>
</evidence>
<dbReference type="GO" id="GO:0005615">
    <property type="term" value="C:extracellular space"/>
    <property type="evidence" value="ECO:0007669"/>
    <property type="project" value="TreeGrafter"/>
</dbReference>
<organism evidence="1 2">
    <name type="scientific">Ceratitis capitata</name>
    <name type="common">Mediterranean fruit fly</name>
    <name type="synonym">Tephritis capitata</name>
    <dbReference type="NCBI Taxonomy" id="7213"/>
    <lineage>
        <taxon>Eukaryota</taxon>
        <taxon>Metazoa</taxon>
        <taxon>Ecdysozoa</taxon>
        <taxon>Arthropoda</taxon>
        <taxon>Hexapoda</taxon>
        <taxon>Insecta</taxon>
        <taxon>Pterygota</taxon>
        <taxon>Neoptera</taxon>
        <taxon>Endopterygota</taxon>
        <taxon>Diptera</taxon>
        <taxon>Brachycera</taxon>
        <taxon>Muscomorpha</taxon>
        <taxon>Tephritoidea</taxon>
        <taxon>Tephritidae</taxon>
        <taxon>Ceratitis</taxon>
        <taxon>Ceratitis</taxon>
    </lineage>
</organism>
<dbReference type="SMART" id="SM00700">
    <property type="entry name" value="JHBP"/>
    <property type="match status" value="1"/>
</dbReference>
<dbReference type="PANTHER" id="PTHR11008">
    <property type="entry name" value="PROTEIN TAKEOUT-LIKE PROTEIN"/>
    <property type="match status" value="1"/>
</dbReference>
<protein>
    <submittedName>
        <fullName evidence="1">(Mediterranean fruit fly) hypothetical protein</fullName>
    </submittedName>
</protein>
<name>A0A811U2P6_CERCA</name>
<comment type="caution">
    <text evidence="1">The sequence shown here is derived from an EMBL/GenBank/DDBJ whole genome shotgun (WGS) entry which is preliminary data.</text>
</comment>
<dbReference type="Pfam" id="PF06585">
    <property type="entry name" value="JHBP"/>
    <property type="match status" value="1"/>
</dbReference>
<sequence length="183" mass="20168">MRINSLILQPNPNSPISIGLKFKNIEILGLMNTQNVRVEGFTSDVKDPILLEGTLPQAIIRGPYEGSGTVLGLPFKGKGDCEIVLTNLKLTGHLHGKLINGYLSIDDVSLTMSLPDKVHFKFGGLFDGNKDLGDTANAFVNDNWREIFESMKDDMALAFAKIVKEITKTALGSVQYKELFKEQ</sequence>
<dbReference type="PANTHER" id="PTHR11008:SF32">
    <property type="entry name" value="CIRCADIAN CLOCK-CONTROLLED PROTEIN DAYWAKE-RELATED"/>
    <property type="match status" value="1"/>
</dbReference>
<accession>A0A811U2P6</accession>
<reference evidence="1" key="1">
    <citation type="submission" date="2020-11" db="EMBL/GenBank/DDBJ databases">
        <authorList>
            <person name="Whitehead M."/>
        </authorList>
    </citation>
    <scope>NUCLEOTIDE SEQUENCE</scope>
    <source>
        <strain evidence="1">EGII</strain>
    </source>
</reference>
<dbReference type="Gene3D" id="3.15.10.30">
    <property type="entry name" value="Haemolymph juvenile hormone binding protein"/>
    <property type="match status" value="1"/>
</dbReference>
<evidence type="ECO:0000313" key="2">
    <source>
        <dbReference type="Proteomes" id="UP000606786"/>
    </source>
</evidence>
<dbReference type="InterPro" id="IPR038606">
    <property type="entry name" value="To_sf"/>
</dbReference>
<dbReference type="Proteomes" id="UP000606786">
    <property type="component" value="Unassembled WGS sequence"/>
</dbReference>
<dbReference type="AlphaFoldDB" id="A0A811U2P6"/>
<dbReference type="EMBL" id="CAJHJT010000001">
    <property type="protein sequence ID" value="CAD6991743.1"/>
    <property type="molecule type" value="Genomic_DNA"/>
</dbReference>